<evidence type="ECO:0000313" key="3">
    <source>
        <dbReference type="EMBL" id="ETN46537.1"/>
    </source>
</evidence>
<feature type="compositionally biased region" description="Basic and acidic residues" evidence="2">
    <location>
        <begin position="413"/>
        <end position="488"/>
    </location>
</feature>
<dbReference type="GeneID" id="19968061"/>
<dbReference type="HOGENOM" id="CLU_483120_0_0_1"/>
<dbReference type="VEuPathDB" id="FungiDB:HMPREF1541_00722"/>
<dbReference type="RefSeq" id="XP_008711249.1">
    <property type="nucleotide sequence ID" value="XM_008713027.1"/>
</dbReference>
<feature type="region of interest" description="Disordered" evidence="2">
    <location>
        <begin position="406"/>
        <end position="506"/>
    </location>
</feature>
<proteinExistence type="predicted"/>
<reference evidence="3 4" key="1">
    <citation type="submission" date="2013-03" db="EMBL/GenBank/DDBJ databases">
        <title>The Genome Sequence of Phialophora europaea CBS 101466.</title>
        <authorList>
            <consortium name="The Broad Institute Genomics Platform"/>
            <person name="Cuomo C."/>
            <person name="de Hoog S."/>
            <person name="Gorbushina A."/>
            <person name="Walker B."/>
            <person name="Young S.K."/>
            <person name="Zeng Q."/>
            <person name="Gargeya S."/>
            <person name="Fitzgerald M."/>
            <person name="Haas B."/>
            <person name="Abouelleil A."/>
            <person name="Allen A.W."/>
            <person name="Alvarado L."/>
            <person name="Arachchi H.M."/>
            <person name="Berlin A.M."/>
            <person name="Chapman S.B."/>
            <person name="Gainer-Dewar J."/>
            <person name="Goldberg J."/>
            <person name="Griggs A."/>
            <person name="Gujja S."/>
            <person name="Hansen M."/>
            <person name="Howarth C."/>
            <person name="Imamovic A."/>
            <person name="Ireland A."/>
            <person name="Larimer J."/>
            <person name="McCowan C."/>
            <person name="Murphy C."/>
            <person name="Pearson M."/>
            <person name="Poon T.W."/>
            <person name="Priest M."/>
            <person name="Roberts A."/>
            <person name="Saif S."/>
            <person name="Shea T."/>
            <person name="Sisk P."/>
            <person name="Sykes S."/>
            <person name="Wortman J."/>
            <person name="Nusbaum C."/>
            <person name="Birren B."/>
        </authorList>
    </citation>
    <scope>NUCLEOTIDE SEQUENCE [LARGE SCALE GENOMIC DNA]</scope>
    <source>
        <strain evidence="3 4">CBS 101466</strain>
    </source>
</reference>
<dbReference type="AlphaFoldDB" id="W2SCW3"/>
<feature type="compositionally biased region" description="Low complexity" evidence="2">
    <location>
        <begin position="290"/>
        <end position="313"/>
    </location>
</feature>
<feature type="compositionally biased region" description="Acidic residues" evidence="2">
    <location>
        <begin position="489"/>
        <end position="498"/>
    </location>
</feature>
<feature type="compositionally biased region" description="Low complexity" evidence="2">
    <location>
        <begin position="341"/>
        <end position="359"/>
    </location>
</feature>
<feature type="region of interest" description="Disordered" evidence="2">
    <location>
        <begin position="289"/>
        <end position="391"/>
    </location>
</feature>
<evidence type="ECO:0000256" key="2">
    <source>
        <dbReference type="SAM" id="MobiDB-lite"/>
    </source>
</evidence>
<feature type="compositionally biased region" description="Acidic residues" evidence="2">
    <location>
        <begin position="541"/>
        <end position="564"/>
    </location>
</feature>
<keyword evidence="4" id="KW-1185">Reference proteome</keyword>
<protein>
    <submittedName>
        <fullName evidence="3">Uncharacterized protein</fullName>
    </submittedName>
</protein>
<keyword evidence="1" id="KW-0175">Coiled coil</keyword>
<sequence>MLASNGISEIQSGTINLQLLGRLQTPSSRTQMPRLPANPDDQGLMIQPHLLRNNDNNNNQHQYPVQHLQNPPALSPDFTVSNSFQGSAQTRQQRHMYHQDASYQQFQQAFTPAQQHGYNLNRINTSAAFLPTSEQTHHFGIQQDAEYNSTEDDGPNVASTGVMRHSKIPLNSIPNATESYEDVVTNSRPYQQLLQRNTQLSLTLQQAVAESRNHVQQRNQAVQQAHYWRSQREQIIRGTDQRTQQLLAENQRFRDRIAVLEQQLHDDDDEVVITRVQQNDDVQITAVHHLQQQPEQSPQQPSQQLSSASPPQLAGQKRKVSDANDGAELSNGPTPASEGGPATPANDNAANAPIIVAPVLLGPTTGDGDPSVSPPAPKRHRKLSKKPTWAFSKLAPPALLSALSFVSPKQARQRVEEQEREVQINRMETEDREKQAKQEAKAKHDAERKAEKSRIAKERREQQKQDRLAKAAREAELELERAEKAAQEREEEEQMTAEELDRQARDEVEELLAVDDEEMVQRDQELFGIGYEGDQQAQEYEQGDESELLEEYEQDEEGEVSEEE</sequence>
<gene>
    <name evidence="3" type="ORF">HMPREF1541_00722</name>
</gene>
<dbReference type="InParanoid" id="W2SCW3"/>
<dbReference type="Proteomes" id="UP000030752">
    <property type="component" value="Unassembled WGS sequence"/>
</dbReference>
<name>W2SCW3_CYPE1</name>
<dbReference type="EMBL" id="KB822711">
    <property type="protein sequence ID" value="ETN46537.1"/>
    <property type="molecule type" value="Genomic_DNA"/>
</dbReference>
<accession>W2SCW3</accession>
<evidence type="ECO:0000313" key="4">
    <source>
        <dbReference type="Proteomes" id="UP000030752"/>
    </source>
</evidence>
<evidence type="ECO:0000256" key="1">
    <source>
        <dbReference type="SAM" id="Coils"/>
    </source>
</evidence>
<feature type="region of interest" description="Disordered" evidence="2">
    <location>
        <begin position="528"/>
        <end position="564"/>
    </location>
</feature>
<organism evidence="3 4">
    <name type="scientific">Cyphellophora europaea (strain CBS 101466)</name>
    <name type="common">Phialophora europaea</name>
    <dbReference type="NCBI Taxonomy" id="1220924"/>
    <lineage>
        <taxon>Eukaryota</taxon>
        <taxon>Fungi</taxon>
        <taxon>Dikarya</taxon>
        <taxon>Ascomycota</taxon>
        <taxon>Pezizomycotina</taxon>
        <taxon>Eurotiomycetes</taxon>
        <taxon>Chaetothyriomycetidae</taxon>
        <taxon>Chaetothyriales</taxon>
        <taxon>Cyphellophoraceae</taxon>
        <taxon>Cyphellophora</taxon>
    </lineage>
</organism>
<feature type="coiled-coil region" evidence="1">
    <location>
        <begin position="243"/>
        <end position="270"/>
    </location>
</feature>